<evidence type="ECO:0000313" key="2">
    <source>
        <dbReference type="EMBL" id="MED6214642.1"/>
    </source>
</evidence>
<feature type="non-terminal residue" evidence="2">
    <location>
        <position position="1"/>
    </location>
</feature>
<dbReference type="EMBL" id="JASCZI010245460">
    <property type="protein sequence ID" value="MED6214642.1"/>
    <property type="molecule type" value="Genomic_DNA"/>
</dbReference>
<feature type="non-terminal residue" evidence="2">
    <location>
        <position position="100"/>
    </location>
</feature>
<keyword evidence="1" id="KW-0812">Transmembrane</keyword>
<sequence length="100" mass="11035">WRLEAATVATAASTVVASEEGRRHYWLMLTLLLLVVLDLAIVEELERSGGRTREQWMRATSVPLLAEFLALTTGAASAFPILIHCLKKKGLLQMTTNLIS</sequence>
<evidence type="ECO:0000313" key="3">
    <source>
        <dbReference type="Proteomes" id="UP001341840"/>
    </source>
</evidence>
<feature type="transmembrane region" description="Helical" evidence="1">
    <location>
        <begin position="25"/>
        <end position="42"/>
    </location>
</feature>
<evidence type="ECO:0000256" key="1">
    <source>
        <dbReference type="SAM" id="Phobius"/>
    </source>
</evidence>
<protein>
    <submittedName>
        <fullName evidence="2">Uncharacterized protein</fullName>
    </submittedName>
</protein>
<gene>
    <name evidence="2" type="ORF">PIB30_105214</name>
</gene>
<reference evidence="2 3" key="1">
    <citation type="journal article" date="2023" name="Plants (Basel)">
        <title>Bridging the Gap: Combining Genomics and Transcriptomics Approaches to Understand Stylosanthes scabra, an Orphan Legume from the Brazilian Caatinga.</title>
        <authorList>
            <person name="Ferreira-Neto J.R.C."/>
            <person name="da Silva M.D."/>
            <person name="Binneck E."/>
            <person name="de Melo N.F."/>
            <person name="da Silva R.H."/>
            <person name="de Melo A.L.T.M."/>
            <person name="Pandolfi V."/>
            <person name="Bustamante F.O."/>
            <person name="Brasileiro-Vidal A.C."/>
            <person name="Benko-Iseppon A.M."/>
        </authorList>
    </citation>
    <scope>NUCLEOTIDE SEQUENCE [LARGE SCALE GENOMIC DNA]</scope>
    <source>
        <tissue evidence="2">Leaves</tissue>
    </source>
</reference>
<feature type="transmembrane region" description="Helical" evidence="1">
    <location>
        <begin position="62"/>
        <end position="86"/>
    </location>
</feature>
<proteinExistence type="predicted"/>
<keyword evidence="3" id="KW-1185">Reference proteome</keyword>
<organism evidence="2 3">
    <name type="scientific">Stylosanthes scabra</name>
    <dbReference type="NCBI Taxonomy" id="79078"/>
    <lineage>
        <taxon>Eukaryota</taxon>
        <taxon>Viridiplantae</taxon>
        <taxon>Streptophyta</taxon>
        <taxon>Embryophyta</taxon>
        <taxon>Tracheophyta</taxon>
        <taxon>Spermatophyta</taxon>
        <taxon>Magnoliopsida</taxon>
        <taxon>eudicotyledons</taxon>
        <taxon>Gunneridae</taxon>
        <taxon>Pentapetalae</taxon>
        <taxon>rosids</taxon>
        <taxon>fabids</taxon>
        <taxon>Fabales</taxon>
        <taxon>Fabaceae</taxon>
        <taxon>Papilionoideae</taxon>
        <taxon>50 kb inversion clade</taxon>
        <taxon>dalbergioids sensu lato</taxon>
        <taxon>Dalbergieae</taxon>
        <taxon>Pterocarpus clade</taxon>
        <taxon>Stylosanthes</taxon>
    </lineage>
</organism>
<accession>A0ABU6YY32</accession>
<keyword evidence="1" id="KW-1133">Transmembrane helix</keyword>
<name>A0ABU6YY32_9FABA</name>
<comment type="caution">
    <text evidence="2">The sequence shown here is derived from an EMBL/GenBank/DDBJ whole genome shotgun (WGS) entry which is preliminary data.</text>
</comment>
<dbReference type="Proteomes" id="UP001341840">
    <property type="component" value="Unassembled WGS sequence"/>
</dbReference>
<keyword evidence="1" id="KW-0472">Membrane</keyword>